<dbReference type="InterPro" id="IPR006095">
    <property type="entry name" value="Glu/Leu/Phe/Val/Trp_DH"/>
</dbReference>
<dbReference type="GO" id="GO:0004354">
    <property type="term" value="F:glutamate dehydrogenase (NADP+) activity"/>
    <property type="evidence" value="ECO:0007669"/>
    <property type="project" value="TreeGrafter"/>
</dbReference>
<comment type="similarity">
    <text evidence="1 4 8">Belongs to the Glu/Leu/Phe/Val dehydrogenases family.</text>
</comment>
<dbReference type="PRINTS" id="PR00082">
    <property type="entry name" value="GLFDHDRGNASE"/>
</dbReference>
<keyword evidence="11" id="KW-1185">Reference proteome</keyword>
<dbReference type="InterPro" id="IPR050724">
    <property type="entry name" value="Glu_Leu_Phe_Val_DH"/>
</dbReference>
<dbReference type="SUPFAM" id="SSF51735">
    <property type="entry name" value="NAD(P)-binding Rossmann-fold domains"/>
    <property type="match status" value="1"/>
</dbReference>
<dbReference type="PIRSF" id="PIRSF000185">
    <property type="entry name" value="Glu_DH"/>
    <property type="match status" value="1"/>
</dbReference>
<dbReference type="PANTHER" id="PTHR43571:SF1">
    <property type="entry name" value="NADP-SPECIFIC GLUTAMATE DEHYDROGENASE 1-RELATED"/>
    <property type="match status" value="1"/>
</dbReference>
<dbReference type="Pfam" id="PF02812">
    <property type="entry name" value="ELFV_dehydrog_N"/>
    <property type="match status" value="1"/>
</dbReference>
<evidence type="ECO:0000313" key="10">
    <source>
        <dbReference type="EMBL" id="KAI7837766.1"/>
    </source>
</evidence>
<dbReference type="Gene3D" id="3.40.50.10860">
    <property type="entry name" value="Leucine Dehydrogenase, chain A, domain 1"/>
    <property type="match status" value="1"/>
</dbReference>
<dbReference type="InterPro" id="IPR006097">
    <property type="entry name" value="Glu/Leu/Phe/Val/Trp_DH_dimer"/>
</dbReference>
<gene>
    <name evidence="10" type="ORF">COHA_008397</name>
</gene>
<protein>
    <recommendedName>
        <fullName evidence="4">Glutamate dehydrogenase</fullName>
    </recommendedName>
</protein>
<sequence>MPVAAQVVVNGASNGAAVDNEFLQGITNKGLRAVLAQVQERDPHQPEFLAAVKEVATALAVLSARCCPQPVFDRRPEPVFEKRPEMLPVFGMMCEPERAIVFRVPWLDDAGNLRVNRGYRVQFSSAIGPYKGGLRFRKDLTLSVIKFLGFEQMFKNALTTLPMGAGKGGSDFDPKDKSDAEIQRFCQSFMTELYRHIGAHTDVPAGDIGVGGREIGYLFGQYKRITALHTGALTGKGLDYGGSQIRPEATGFGTVIFALAVLKDEGKSLKGKRCIVTGSGNVAQYCVMKLLEEGATVLAMSDSLGYVYKPDGFTMADLEQVMAIKSRHSGKLRDFKAPGAQYVEGRKPWELNVPVDMAYPCATQHELNLEDATNLFKNGCKYVFEGANMPSTDRAIAFFHKNGVVFGNGKAANAGGVAVSGLEMSQNRIGLQWSREEVEAKLTDIMNTIYRTAKVIGFREDRLNFDCLQRCTMNTIYRTAKAASIEYNTTLDAGANIAAFLRVGEAVLAQGAV</sequence>
<dbReference type="GO" id="GO:0000166">
    <property type="term" value="F:nucleotide binding"/>
    <property type="evidence" value="ECO:0007669"/>
    <property type="project" value="UniProtKB-KW"/>
</dbReference>
<reference evidence="10" key="1">
    <citation type="submission" date="2020-11" db="EMBL/GenBank/DDBJ databases">
        <title>Chlorella ohadii genome sequencing and assembly.</title>
        <authorList>
            <person name="Murik O."/>
            <person name="Treves H."/>
            <person name="Kedem I."/>
            <person name="Shotland Y."/>
            <person name="Kaplan A."/>
        </authorList>
    </citation>
    <scope>NUCLEOTIDE SEQUENCE</scope>
    <source>
        <strain evidence="10">1</strain>
    </source>
</reference>
<evidence type="ECO:0000259" key="9">
    <source>
        <dbReference type="SMART" id="SM00839"/>
    </source>
</evidence>
<dbReference type="FunFam" id="3.40.50.720:FF:000030">
    <property type="entry name" value="Glutamate dehydrogenase"/>
    <property type="match status" value="1"/>
</dbReference>
<dbReference type="InterPro" id="IPR014362">
    <property type="entry name" value="Glu_DH"/>
</dbReference>
<feature type="site" description="Important for catalysis" evidence="7">
    <location>
        <position position="207"/>
    </location>
</feature>
<dbReference type="InterPro" id="IPR006096">
    <property type="entry name" value="Glu/Leu/Phe/Val/Trp_DH_C"/>
</dbReference>
<dbReference type="SMART" id="SM00839">
    <property type="entry name" value="ELFV_dehydrog"/>
    <property type="match status" value="1"/>
</dbReference>
<organism evidence="10 11">
    <name type="scientific">Chlorella ohadii</name>
    <dbReference type="NCBI Taxonomy" id="2649997"/>
    <lineage>
        <taxon>Eukaryota</taxon>
        <taxon>Viridiplantae</taxon>
        <taxon>Chlorophyta</taxon>
        <taxon>core chlorophytes</taxon>
        <taxon>Trebouxiophyceae</taxon>
        <taxon>Chlorellales</taxon>
        <taxon>Chlorellaceae</taxon>
        <taxon>Chlorella clade</taxon>
        <taxon>Chlorella</taxon>
    </lineage>
</organism>
<evidence type="ECO:0000256" key="7">
    <source>
        <dbReference type="PIRSR" id="PIRSR000185-3"/>
    </source>
</evidence>
<feature type="binding site" evidence="6">
    <location>
        <position position="420"/>
    </location>
    <ligand>
        <name>substrate</name>
    </ligand>
</feature>
<feature type="binding site" evidence="6">
    <location>
        <position position="155"/>
    </location>
    <ligand>
        <name>substrate</name>
    </ligand>
</feature>
<feature type="binding site" evidence="6">
    <location>
        <position position="250"/>
    </location>
    <ligand>
        <name>NAD(+)</name>
        <dbReference type="ChEBI" id="CHEBI:57540"/>
    </ligand>
</feature>
<proteinExistence type="inferred from homology"/>
<comment type="subunit">
    <text evidence="2">Homohexamer.</text>
</comment>
<dbReference type="Pfam" id="PF00208">
    <property type="entry name" value="ELFV_dehydrog"/>
    <property type="match status" value="1"/>
</dbReference>
<dbReference type="GO" id="GO:0006537">
    <property type="term" value="P:glutamate biosynthetic process"/>
    <property type="evidence" value="ECO:0007669"/>
    <property type="project" value="TreeGrafter"/>
</dbReference>
<dbReference type="InterPro" id="IPR046346">
    <property type="entry name" value="Aminoacid_DH-like_N_sf"/>
</dbReference>
<comment type="caution">
    <text evidence="10">The sequence shown here is derived from an EMBL/GenBank/DDBJ whole genome shotgun (WGS) entry which is preliminary data.</text>
</comment>
<name>A0AAD5DKB7_9CHLO</name>
<feature type="binding site" evidence="6">
    <location>
        <position position="152"/>
    </location>
    <ligand>
        <name>substrate</name>
    </ligand>
</feature>
<evidence type="ECO:0000313" key="11">
    <source>
        <dbReference type="Proteomes" id="UP001205105"/>
    </source>
</evidence>
<keyword evidence="3 4" id="KW-0560">Oxidoreductase</keyword>
<keyword evidence="6" id="KW-0520">NAD</keyword>
<feature type="domain" description="Glutamate/phenylalanine/leucine/valine/L-tryptophan dehydrogenase C-terminal" evidence="9">
    <location>
        <begin position="243"/>
        <end position="511"/>
    </location>
</feature>
<dbReference type="NCBIfam" id="NF006929">
    <property type="entry name" value="PRK09414.1"/>
    <property type="match status" value="1"/>
</dbReference>
<accession>A0AAD5DKB7</accession>
<dbReference type="FunFam" id="3.40.50.10860:FF:000002">
    <property type="entry name" value="Glutamate dehydrogenase"/>
    <property type="match status" value="1"/>
</dbReference>
<evidence type="ECO:0000256" key="1">
    <source>
        <dbReference type="ARBA" id="ARBA00006382"/>
    </source>
</evidence>
<dbReference type="SUPFAM" id="SSF53223">
    <property type="entry name" value="Aminoacid dehydrogenase-like, N-terminal domain"/>
    <property type="match status" value="1"/>
</dbReference>
<feature type="binding site" evidence="6">
    <location>
        <position position="206"/>
    </location>
    <ligand>
        <name>substrate</name>
    </ligand>
</feature>
<dbReference type="Proteomes" id="UP001205105">
    <property type="component" value="Unassembled WGS sequence"/>
</dbReference>
<dbReference type="Gene3D" id="3.40.50.720">
    <property type="entry name" value="NAD(P)-binding Rossmann-like Domain"/>
    <property type="match status" value="1"/>
</dbReference>
<dbReference type="Gene3D" id="1.10.285.10">
    <property type="entry name" value="Glutamate Dehydrogenase, chain A, domain 3"/>
    <property type="match status" value="2"/>
</dbReference>
<feature type="binding site" evidence="6">
    <location>
        <position position="131"/>
    </location>
    <ligand>
        <name>substrate</name>
    </ligand>
</feature>
<dbReference type="AlphaFoldDB" id="A0AAD5DKB7"/>
<evidence type="ECO:0000256" key="4">
    <source>
        <dbReference type="PIRNR" id="PIRNR000185"/>
    </source>
</evidence>
<dbReference type="PANTHER" id="PTHR43571">
    <property type="entry name" value="NADP-SPECIFIC GLUTAMATE DEHYDROGENASE 1-RELATED"/>
    <property type="match status" value="1"/>
</dbReference>
<feature type="active site" description="Proton donor" evidence="5">
    <location>
        <position position="167"/>
    </location>
</feature>
<evidence type="ECO:0000256" key="6">
    <source>
        <dbReference type="PIRSR" id="PIRSR000185-2"/>
    </source>
</evidence>
<evidence type="ECO:0000256" key="8">
    <source>
        <dbReference type="RuleBase" id="RU004417"/>
    </source>
</evidence>
<evidence type="ECO:0000256" key="5">
    <source>
        <dbReference type="PIRSR" id="PIRSR000185-1"/>
    </source>
</evidence>
<dbReference type="EMBL" id="JADXDR010000143">
    <property type="protein sequence ID" value="KAI7837766.1"/>
    <property type="molecule type" value="Genomic_DNA"/>
</dbReference>
<evidence type="ECO:0000256" key="3">
    <source>
        <dbReference type="ARBA" id="ARBA00023002"/>
    </source>
</evidence>
<dbReference type="GO" id="GO:0005829">
    <property type="term" value="C:cytosol"/>
    <property type="evidence" value="ECO:0007669"/>
    <property type="project" value="TreeGrafter"/>
</dbReference>
<keyword evidence="6" id="KW-0547">Nucleotide-binding</keyword>
<feature type="binding site" evidence="6">
    <location>
        <position position="281"/>
    </location>
    <ligand>
        <name>NAD(+)</name>
        <dbReference type="ChEBI" id="CHEBI:57540"/>
    </ligand>
</feature>
<evidence type="ECO:0000256" key="2">
    <source>
        <dbReference type="ARBA" id="ARBA00011643"/>
    </source>
</evidence>
<dbReference type="InterPro" id="IPR036291">
    <property type="entry name" value="NAD(P)-bd_dom_sf"/>
</dbReference>